<evidence type="ECO:0000313" key="3">
    <source>
        <dbReference type="Proteomes" id="UP000466442"/>
    </source>
</evidence>
<dbReference type="Proteomes" id="UP000466442">
    <property type="component" value="Unassembled WGS sequence"/>
</dbReference>
<keyword evidence="3" id="KW-1185">Reference proteome</keyword>
<name>A0A8S9XZN5_APOLU</name>
<feature type="region of interest" description="Disordered" evidence="1">
    <location>
        <begin position="139"/>
        <end position="158"/>
    </location>
</feature>
<reference evidence="2" key="1">
    <citation type="journal article" date="2021" name="Mol. Ecol. Resour.">
        <title>Apolygus lucorum genome provides insights into omnivorousness and mesophyll feeding.</title>
        <authorList>
            <person name="Liu Y."/>
            <person name="Liu H."/>
            <person name="Wang H."/>
            <person name="Huang T."/>
            <person name="Liu B."/>
            <person name="Yang B."/>
            <person name="Yin L."/>
            <person name="Li B."/>
            <person name="Zhang Y."/>
            <person name="Zhang S."/>
            <person name="Jiang F."/>
            <person name="Zhang X."/>
            <person name="Ren Y."/>
            <person name="Wang B."/>
            <person name="Wang S."/>
            <person name="Lu Y."/>
            <person name="Wu K."/>
            <person name="Fan W."/>
            <person name="Wang G."/>
        </authorList>
    </citation>
    <scope>NUCLEOTIDE SEQUENCE</scope>
    <source>
        <strain evidence="2">12Hb</strain>
    </source>
</reference>
<dbReference type="OrthoDB" id="7483379at2759"/>
<accession>A0A8S9XZN5</accession>
<feature type="compositionally biased region" description="Acidic residues" evidence="1">
    <location>
        <begin position="214"/>
        <end position="223"/>
    </location>
</feature>
<gene>
    <name evidence="2" type="ORF">GE061_009255</name>
</gene>
<organism evidence="2 3">
    <name type="scientific">Apolygus lucorum</name>
    <name type="common">Small green plant bug</name>
    <name type="synonym">Lygocoris lucorum</name>
    <dbReference type="NCBI Taxonomy" id="248454"/>
    <lineage>
        <taxon>Eukaryota</taxon>
        <taxon>Metazoa</taxon>
        <taxon>Ecdysozoa</taxon>
        <taxon>Arthropoda</taxon>
        <taxon>Hexapoda</taxon>
        <taxon>Insecta</taxon>
        <taxon>Pterygota</taxon>
        <taxon>Neoptera</taxon>
        <taxon>Paraneoptera</taxon>
        <taxon>Hemiptera</taxon>
        <taxon>Heteroptera</taxon>
        <taxon>Panheteroptera</taxon>
        <taxon>Cimicomorpha</taxon>
        <taxon>Miridae</taxon>
        <taxon>Mirini</taxon>
        <taxon>Apolygus</taxon>
    </lineage>
</organism>
<evidence type="ECO:0000256" key="1">
    <source>
        <dbReference type="SAM" id="MobiDB-lite"/>
    </source>
</evidence>
<protein>
    <submittedName>
        <fullName evidence="2">Uncharacterized protein</fullName>
    </submittedName>
</protein>
<comment type="caution">
    <text evidence="2">The sequence shown here is derived from an EMBL/GenBank/DDBJ whole genome shotgun (WGS) entry which is preliminary data.</text>
</comment>
<sequence length="477" mass="53629">MQEIRVGDLFDLEPVDQRLVPVKEVIANSLPEGWRDWRVTDAILNLPQEVIQKGGFRFGIPTVPLLRAFFPGSVQVSEKNFRSLLQTLTSWVMGRVLIYYPRSLAESYRSQENFETFWLAMNQLRAKCVSRPEANEELSRSEVLLSGDEEPDGLSVRDPRSKELLKKLGDEVSSLKALPSRVGQLESKLDSIESGIQKLISERSKHTYSSSEDGNSELDESDQGSEGQEMLSWQDTLQPLGRSEDPPLGEKLWVGPTPSVVGPGLSPLTSASSSFLNPSTVEQAPEYALPEEEINSRAIDCQHLGRESWNRVRYAEAAQRLHRGGVFQPLQVNGTFLKQYMPLDNIHKKRERFLATLSYGVLAERQAFNEAQTAFLLAHPEVKEAFERQFLQGSKFRSVADDILQMIFGGRAEGGVYMISHFSELRVTIYSVLKMQWFYGQHLGQRQTLLPFANQGGGLNVLHLKVTAMSPSAWTPS</sequence>
<dbReference type="AlphaFoldDB" id="A0A8S9XZN5"/>
<feature type="region of interest" description="Disordered" evidence="1">
    <location>
        <begin position="202"/>
        <end position="232"/>
    </location>
</feature>
<dbReference type="EMBL" id="WIXP02000002">
    <property type="protein sequence ID" value="KAF6214512.1"/>
    <property type="molecule type" value="Genomic_DNA"/>
</dbReference>
<proteinExistence type="predicted"/>
<evidence type="ECO:0000313" key="2">
    <source>
        <dbReference type="EMBL" id="KAF6214512.1"/>
    </source>
</evidence>